<keyword evidence="9 14" id="KW-0418">Kinase</keyword>
<reference evidence="17" key="1">
    <citation type="submission" date="2011-11" db="EMBL/GenBank/DDBJ databases">
        <title>Complete sequence of Paenibacillus terrae HPL-003.</title>
        <authorList>
            <person name="Shin S.H."/>
            <person name="Kim S."/>
            <person name="Kim J.Y."/>
        </authorList>
    </citation>
    <scope>NUCLEOTIDE SEQUENCE [LARGE SCALE GENOMIC DNA]</scope>
    <source>
        <strain evidence="17">HPL-003</strain>
    </source>
</reference>
<keyword evidence="10" id="KW-0067">ATP-binding</keyword>
<evidence type="ECO:0000256" key="6">
    <source>
        <dbReference type="ARBA" id="ARBA00022679"/>
    </source>
</evidence>
<comment type="catalytic activity">
    <reaction evidence="14">
        <text>pyruvate + ATP = phosphoenolpyruvate + ADP + H(+)</text>
        <dbReference type="Rhea" id="RHEA:18157"/>
        <dbReference type="ChEBI" id="CHEBI:15361"/>
        <dbReference type="ChEBI" id="CHEBI:15378"/>
        <dbReference type="ChEBI" id="CHEBI:30616"/>
        <dbReference type="ChEBI" id="CHEBI:58702"/>
        <dbReference type="ChEBI" id="CHEBI:456216"/>
        <dbReference type="EC" id="2.7.1.40"/>
    </reaction>
</comment>
<gene>
    <name evidence="16" type="ordered locus">HPL003_26425</name>
</gene>
<dbReference type="EMBL" id="CP003107">
    <property type="protein sequence ID" value="AET61999.1"/>
    <property type="molecule type" value="Genomic_DNA"/>
</dbReference>
<evidence type="ECO:0000256" key="1">
    <source>
        <dbReference type="ARBA" id="ARBA00001958"/>
    </source>
</evidence>
<dbReference type="GO" id="GO:0016301">
    <property type="term" value="F:kinase activity"/>
    <property type="evidence" value="ECO:0007669"/>
    <property type="project" value="UniProtKB-KW"/>
</dbReference>
<keyword evidence="12 14" id="KW-0324">Glycolysis</keyword>
<evidence type="ECO:0000256" key="10">
    <source>
        <dbReference type="ARBA" id="ARBA00022840"/>
    </source>
</evidence>
<dbReference type="InterPro" id="IPR015793">
    <property type="entry name" value="Pyrv_Knase_brl"/>
</dbReference>
<evidence type="ECO:0000313" key="17">
    <source>
        <dbReference type="Proteomes" id="UP000005876"/>
    </source>
</evidence>
<evidence type="ECO:0000313" key="16">
    <source>
        <dbReference type="EMBL" id="AET61999.1"/>
    </source>
</evidence>
<dbReference type="PRINTS" id="PR01050">
    <property type="entry name" value="PYRUVTKNASE"/>
</dbReference>
<dbReference type="HOGENOM" id="CLU_823485_0_0_9"/>
<keyword evidence="7" id="KW-0479">Metal-binding</keyword>
<comment type="cofactor">
    <cofactor evidence="1">
        <name>K(+)</name>
        <dbReference type="ChEBI" id="CHEBI:29103"/>
    </cofactor>
</comment>
<evidence type="ECO:0000256" key="2">
    <source>
        <dbReference type="ARBA" id="ARBA00004997"/>
    </source>
</evidence>
<feature type="domain" description="Pyruvate kinase barrel" evidence="15">
    <location>
        <begin position="4"/>
        <end position="321"/>
    </location>
</feature>
<evidence type="ECO:0000256" key="9">
    <source>
        <dbReference type="ARBA" id="ARBA00022777"/>
    </source>
</evidence>
<evidence type="ECO:0000256" key="8">
    <source>
        <dbReference type="ARBA" id="ARBA00022741"/>
    </source>
</evidence>
<keyword evidence="11 14" id="KW-0460">Magnesium</keyword>
<protein>
    <recommendedName>
        <fullName evidence="5 14">Pyruvate kinase</fullName>
        <ecNumber evidence="4 14">2.7.1.40</ecNumber>
    </recommendedName>
</protein>
<evidence type="ECO:0000256" key="4">
    <source>
        <dbReference type="ARBA" id="ARBA00012142"/>
    </source>
</evidence>
<dbReference type="InterPro" id="IPR011037">
    <property type="entry name" value="Pyrv_Knase-like_insert_dom_sf"/>
</dbReference>
<evidence type="ECO:0000256" key="7">
    <source>
        <dbReference type="ARBA" id="ARBA00022723"/>
    </source>
</evidence>
<dbReference type="SUPFAM" id="SSF50800">
    <property type="entry name" value="PK beta-barrel domain-like"/>
    <property type="match status" value="1"/>
</dbReference>
<dbReference type="GO" id="GO:0000287">
    <property type="term" value="F:magnesium ion binding"/>
    <property type="evidence" value="ECO:0007669"/>
    <property type="project" value="InterPro"/>
</dbReference>
<evidence type="ECO:0000256" key="14">
    <source>
        <dbReference type="RuleBase" id="RU000504"/>
    </source>
</evidence>
<dbReference type="InterPro" id="IPR015806">
    <property type="entry name" value="Pyrv_Knase_insert_dom_sf"/>
</dbReference>
<keyword evidence="6 14" id="KW-0808">Transferase</keyword>
<dbReference type="EC" id="2.7.1.40" evidence="4 14"/>
<keyword evidence="8" id="KW-0547">Nucleotide-binding</keyword>
<evidence type="ECO:0000256" key="12">
    <source>
        <dbReference type="ARBA" id="ARBA00023152"/>
    </source>
</evidence>
<proteinExistence type="inferred from homology"/>
<dbReference type="InterPro" id="IPR015813">
    <property type="entry name" value="Pyrv/PenolPyrv_kinase-like_dom"/>
</dbReference>
<dbReference type="GO" id="GO:0030955">
    <property type="term" value="F:potassium ion binding"/>
    <property type="evidence" value="ECO:0007669"/>
    <property type="project" value="InterPro"/>
</dbReference>
<dbReference type="InterPro" id="IPR001697">
    <property type="entry name" value="Pyr_Knase"/>
</dbReference>
<organism evidence="16 17">
    <name type="scientific">Paenibacillus terrae (strain HPL-003)</name>
    <dbReference type="NCBI Taxonomy" id="985665"/>
    <lineage>
        <taxon>Bacteria</taxon>
        <taxon>Bacillati</taxon>
        <taxon>Bacillota</taxon>
        <taxon>Bacilli</taxon>
        <taxon>Bacillales</taxon>
        <taxon>Paenibacillaceae</taxon>
        <taxon>Paenibacillus</taxon>
    </lineage>
</organism>
<dbReference type="InterPro" id="IPR040442">
    <property type="entry name" value="Pyrv_kinase-like_dom_sf"/>
</dbReference>
<accession>G7VRA0</accession>
<keyword evidence="13 16" id="KW-0670">Pyruvate</keyword>
<dbReference type="PROSITE" id="PS00110">
    <property type="entry name" value="PYRUVATE_KINASE"/>
    <property type="match status" value="1"/>
</dbReference>
<dbReference type="InterPro" id="IPR018209">
    <property type="entry name" value="Pyrv_Knase_AS"/>
</dbReference>
<evidence type="ECO:0000256" key="5">
    <source>
        <dbReference type="ARBA" id="ARBA00018587"/>
    </source>
</evidence>
<evidence type="ECO:0000256" key="13">
    <source>
        <dbReference type="ARBA" id="ARBA00023317"/>
    </source>
</evidence>
<reference key="2">
    <citation type="submission" date="2011-11" db="EMBL/GenBank/DDBJ databases">
        <authorList>
            <person name="Shin S.H."/>
            <person name="Kim S."/>
            <person name="Kim J.Y."/>
        </authorList>
    </citation>
    <scope>NUCLEOTIDE SEQUENCE</scope>
    <source>
        <strain>HPL-003</strain>
    </source>
</reference>
<dbReference type="Gene3D" id="3.20.20.60">
    <property type="entry name" value="Phosphoenolpyruvate-binding domains"/>
    <property type="match status" value="1"/>
</dbReference>
<reference evidence="16 17" key="3">
    <citation type="journal article" date="2012" name="J. Bacteriol.">
        <title>Genome Sequence of Paenibacillus terrae HPL-003, a Xylanase-Producing Bacterium Isolated from Soil Found in Forest Residue.</title>
        <authorList>
            <person name="Shin S.H."/>
            <person name="Kim S."/>
            <person name="Kim J.Y."/>
            <person name="Song H.Y."/>
            <person name="Cho S.J."/>
            <person name="Kim D.R."/>
            <person name="Lee K.I."/>
            <person name="Lim H.K."/>
            <person name="Park N.J."/>
            <person name="Hwang I.T."/>
            <person name="Yang K.S."/>
        </authorList>
    </citation>
    <scope>NUCLEOTIDE SEQUENCE [LARGE SCALE GENOMIC DNA]</scope>
    <source>
        <strain evidence="16 17">HPL-003</strain>
    </source>
</reference>
<dbReference type="Proteomes" id="UP000005876">
    <property type="component" value="Chromosome"/>
</dbReference>
<evidence type="ECO:0000259" key="15">
    <source>
        <dbReference type="Pfam" id="PF00224"/>
    </source>
</evidence>
<sequence>MVCTEIIATIGIPFNEEAVNEKVTYSLKYGIRSFRFNLAKCSSEEELEYFEKIIRNLTQNKSMQHCKIMLDLPFPGRKTRISFVDNHFTYDFESGETVTITGEKNKFRDFNTKVIFVDNENICRSVSTGQKLIYSDGDCVLSVLEVDDEQDCVIAKVSNTIKMYTKKSLSYNYVAKELNGQQYIDLVNRVKPSSVAFSFVTDLSDLLTCRNGILDKDIEIISKIETADSIKNADEIASSSNLMLGRGDLLLNSEICRLYEYQSEISKTAKRRSKKLYIATGILTSLRRQPIPTPAEMIDLYNIISCRPDGIILNAEIFIGENVEAAVKLIRDTTAQI</sequence>
<evidence type="ECO:0000256" key="11">
    <source>
        <dbReference type="ARBA" id="ARBA00022842"/>
    </source>
</evidence>
<dbReference type="STRING" id="985665.HPL003_26425"/>
<comment type="similarity">
    <text evidence="3 14">Belongs to the pyruvate kinase family.</text>
</comment>
<comment type="pathway">
    <text evidence="2 14">Carbohydrate degradation; glycolysis; pyruvate from D-glyceraldehyde 3-phosphate: step 5/5.</text>
</comment>
<name>G7VRA0_PAETH</name>
<dbReference type="eggNOG" id="COG0469">
    <property type="taxonomic scope" value="Bacteria"/>
</dbReference>
<dbReference type="SUPFAM" id="SSF51621">
    <property type="entry name" value="Phosphoenolpyruvate/pyruvate domain"/>
    <property type="match status" value="1"/>
</dbReference>
<dbReference type="PANTHER" id="PTHR11817">
    <property type="entry name" value="PYRUVATE KINASE"/>
    <property type="match status" value="1"/>
</dbReference>
<dbReference type="Gene3D" id="2.40.33.10">
    <property type="entry name" value="PK beta-barrel domain-like"/>
    <property type="match status" value="1"/>
</dbReference>
<dbReference type="Pfam" id="PF00224">
    <property type="entry name" value="PK"/>
    <property type="match status" value="1"/>
</dbReference>
<dbReference type="UniPathway" id="UPA00109">
    <property type="reaction ID" value="UER00188"/>
</dbReference>
<dbReference type="AlphaFoldDB" id="G7VRA0"/>
<evidence type="ECO:0000256" key="3">
    <source>
        <dbReference type="ARBA" id="ARBA00008663"/>
    </source>
</evidence>
<dbReference type="GO" id="GO:0005524">
    <property type="term" value="F:ATP binding"/>
    <property type="evidence" value="ECO:0007669"/>
    <property type="project" value="UniProtKB-KW"/>
</dbReference>
<dbReference type="KEGG" id="pta:HPL003_26425"/>
<dbReference type="GO" id="GO:0004743">
    <property type="term" value="F:pyruvate kinase activity"/>
    <property type="evidence" value="ECO:0007669"/>
    <property type="project" value="UniProtKB-EC"/>
</dbReference>